<protein>
    <submittedName>
        <fullName evidence="8">Starch-binding associating with outer membrane</fullName>
    </submittedName>
</protein>
<organism evidence="8 9">
    <name type="scientific">Daejeonella rubra</name>
    <dbReference type="NCBI Taxonomy" id="990371"/>
    <lineage>
        <taxon>Bacteria</taxon>
        <taxon>Pseudomonadati</taxon>
        <taxon>Bacteroidota</taxon>
        <taxon>Sphingobacteriia</taxon>
        <taxon>Sphingobacteriales</taxon>
        <taxon>Sphingobacteriaceae</taxon>
        <taxon>Daejeonella</taxon>
    </lineage>
</organism>
<evidence type="ECO:0000256" key="4">
    <source>
        <dbReference type="ARBA" id="ARBA00023136"/>
    </source>
</evidence>
<comment type="similarity">
    <text evidence="2">Belongs to the SusD family.</text>
</comment>
<accession>A0A1G9W7F0</accession>
<proteinExistence type="inferred from homology"/>
<gene>
    <name evidence="8" type="ORF">SAMN05421813_1246</name>
</gene>
<dbReference type="PROSITE" id="PS51257">
    <property type="entry name" value="PROKAR_LIPOPROTEIN"/>
    <property type="match status" value="1"/>
</dbReference>
<feature type="domain" description="RagB/SusD" evidence="6">
    <location>
        <begin position="389"/>
        <end position="519"/>
    </location>
</feature>
<evidence type="ECO:0000259" key="7">
    <source>
        <dbReference type="Pfam" id="PF14322"/>
    </source>
</evidence>
<keyword evidence="4" id="KW-0472">Membrane</keyword>
<dbReference type="RefSeq" id="WP_090705953.1">
    <property type="nucleotide sequence ID" value="NZ_FNHH01000024.1"/>
</dbReference>
<reference evidence="9" key="1">
    <citation type="submission" date="2016-10" db="EMBL/GenBank/DDBJ databases">
        <authorList>
            <person name="Varghese N."/>
            <person name="Submissions S."/>
        </authorList>
    </citation>
    <scope>NUCLEOTIDE SEQUENCE [LARGE SCALE GENOMIC DNA]</scope>
    <source>
        <strain evidence="9">DSM 24536</strain>
    </source>
</reference>
<evidence type="ECO:0000259" key="6">
    <source>
        <dbReference type="Pfam" id="PF07980"/>
    </source>
</evidence>
<evidence type="ECO:0000256" key="2">
    <source>
        <dbReference type="ARBA" id="ARBA00006275"/>
    </source>
</evidence>
<evidence type="ECO:0000256" key="5">
    <source>
        <dbReference type="ARBA" id="ARBA00023237"/>
    </source>
</evidence>
<name>A0A1G9W7F0_9SPHI</name>
<sequence>MKQIYRNILSIVLILTFSACQKLDLTPEDYFASESFWKTTSQVDGAMVGLHNQLRGFQFTFFTLGELRGGTLREGTSFTGTASLNSAAVIRQDIRESSPGISGWAGFYGPIFQVNNFIFQVEKADYLSAADKSYYLGQAYGLRAYYYFHLYRTYGRVPLALEPKVITNTPATSQDAYLARAKTEKETLDFIKSDVNKSVSSFAANYTTKFQKAQWSLAASQMLQTEVYLWSAKVKIDGSAPTTTAADLATARAAVEQVIGKYSLQSSFANVFNSAAVASSRGNNEIIFALRYQQGEATNSYGQFIYAITDPLSGYVDDKGVAIPSSDPLQVAGGGTIIRYEYKYELYAKYGITDTRANVTFLNFNKGTVKALNLRKFLGTFVEGARSFSDDFPIYRLAEAYLLLAEIKNKQGQSPAAEINTIRVRAHGAVAAPIFISGSFEQNELAIFEERGKEFVAEGKRWYDLRRMQDGSAEPLVFRKDLPLVGVLDKAMEAHKIIWPIDRSTLASDETLKNDQNTGYPGT</sequence>
<dbReference type="SUPFAM" id="SSF48452">
    <property type="entry name" value="TPR-like"/>
    <property type="match status" value="1"/>
</dbReference>
<dbReference type="OrthoDB" id="5694214at2"/>
<dbReference type="Pfam" id="PF14322">
    <property type="entry name" value="SusD-like_3"/>
    <property type="match status" value="1"/>
</dbReference>
<dbReference type="STRING" id="990371.SAMN05421813_1246"/>
<keyword evidence="9" id="KW-1185">Reference proteome</keyword>
<dbReference type="EMBL" id="FNHH01000024">
    <property type="protein sequence ID" value="SDM80448.1"/>
    <property type="molecule type" value="Genomic_DNA"/>
</dbReference>
<dbReference type="GO" id="GO:0009279">
    <property type="term" value="C:cell outer membrane"/>
    <property type="evidence" value="ECO:0007669"/>
    <property type="project" value="UniProtKB-SubCell"/>
</dbReference>
<feature type="domain" description="SusD-like N-terminal" evidence="7">
    <location>
        <begin position="83"/>
        <end position="216"/>
    </location>
</feature>
<comment type="subcellular location">
    <subcellularLocation>
        <location evidence="1">Cell outer membrane</location>
    </subcellularLocation>
</comment>
<keyword evidence="5" id="KW-0998">Cell outer membrane</keyword>
<evidence type="ECO:0000313" key="9">
    <source>
        <dbReference type="Proteomes" id="UP000199226"/>
    </source>
</evidence>
<dbReference type="AlphaFoldDB" id="A0A1G9W7F0"/>
<dbReference type="Gene3D" id="1.25.40.390">
    <property type="match status" value="1"/>
</dbReference>
<evidence type="ECO:0000256" key="1">
    <source>
        <dbReference type="ARBA" id="ARBA00004442"/>
    </source>
</evidence>
<evidence type="ECO:0000313" key="8">
    <source>
        <dbReference type="EMBL" id="SDM80448.1"/>
    </source>
</evidence>
<dbReference type="InterPro" id="IPR012944">
    <property type="entry name" value="SusD_RagB_dom"/>
</dbReference>
<keyword evidence="3" id="KW-0732">Signal</keyword>
<dbReference type="Pfam" id="PF07980">
    <property type="entry name" value="SusD_RagB"/>
    <property type="match status" value="1"/>
</dbReference>
<evidence type="ECO:0000256" key="3">
    <source>
        <dbReference type="ARBA" id="ARBA00022729"/>
    </source>
</evidence>
<dbReference type="Proteomes" id="UP000199226">
    <property type="component" value="Unassembled WGS sequence"/>
</dbReference>
<dbReference type="InterPro" id="IPR011990">
    <property type="entry name" value="TPR-like_helical_dom_sf"/>
</dbReference>
<dbReference type="InterPro" id="IPR033985">
    <property type="entry name" value="SusD-like_N"/>
</dbReference>
<dbReference type="CDD" id="cd08977">
    <property type="entry name" value="SusD"/>
    <property type="match status" value="1"/>
</dbReference>